<accession>D3F1F0</accession>
<dbReference type="HOGENOM" id="CLU_695818_0_0_11"/>
<keyword evidence="2" id="KW-0812">Transmembrane</keyword>
<dbReference type="Proteomes" id="UP000008229">
    <property type="component" value="Chromosome"/>
</dbReference>
<protein>
    <submittedName>
        <fullName evidence="3">Uncharacterized protein</fullName>
    </submittedName>
</protein>
<feature type="compositionally biased region" description="Low complexity" evidence="1">
    <location>
        <begin position="287"/>
        <end position="301"/>
    </location>
</feature>
<feature type="compositionally biased region" description="Low complexity" evidence="1">
    <location>
        <begin position="230"/>
        <end position="277"/>
    </location>
</feature>
<reference evidence="4" key="2">
    <citation type="submission" date="2010-01" db="EMBL/GenBank/DDBJ databases">
        <title>The complete genome of Conexibacter woesei DSM 14684.</title>
        <authorList>
            <consortium name="US DOE Joint Genome Institute (JGI-PGF)"/>
            <person name="Lucas S."/>
            <person name="Copeland A."/>
            <person name="Lapidus A."/>
            <person name="Glavina del Rio T."/>
            <person name="Dalin E."/>
            <person name="Tice H."/>
            <person name="Bruce D."/>
            <person name="Goodwin L."/>
            <person name="Pitluck S."/>
            <person name="Kyrpides N."/>
            <person name="Mavromatis K."/>
            <person name="Ivanova N."/>
            <person name="Mikhailova N."/>
            <person name="Chertkov O."/>
            <person name="Brettin T."/>
            <person name="Detter J.C."/>
            <person name="Han C."/>
            <person name="Larimer F."/>
            <person name="Land M."/>
            <person name="Hauser L."/>
            <person name="Markowitz V."/>
            <person name="Cheng J.-F."/>
            <person name="Hugenholtz P."/>
            <person name="Woyke T."/>
            <person name="Wu D."/>
            <person name="Pukall R."/>
            <person name="Steenblock K."/>
            <person name="Schneider S."/>
            <person name="Klenk H.-P."/>
            <person name="Eisen J.A."/>
        </authorList>
    </citation>
    <scope>NUCLEOTIDE SEQUENCE [LARGE SCALE GENOMIC DNA]</scope>
    <source>
        <strain evidence="4">DSM 14684 / CIP 108061 / JCM 11494 / NBRC 100937 / ID131577</strain>
    </source>
</reference>
<feature type="region of interest" description="Disordered" evidence="1">
    <location>
        <begin position="122"/>
        <end position="157"/>
    </location>
</feature>
<dbReference type="STRING" id="469383.Cwoe_3696"/>
<sequence>MRERRGRERRGRGRRRADAWQETADPVPLADAAVADELAREAAGPFGYKRPARELLARFGGEGDDARRRATAALQLSGVVADPPLAEAAPHQFVQLRRATAAPGVAPAPPAAAAPARADAFPTADAPVPPAAGSRAAAAPPAAGAPEAEAAPPAQPAAARPLARIAGLLRAGYSIRRRPAAGPAPDVPRNRRIAAGALGLGALALLMVVVVLLRSLAGDGDETVDALPAGTTATQTTAPASTATAPAPSRTTSAAPRTHTTTAPPARTSRTTAAPARTPTPTPPAPAGTATTATRAVTDATPKPRRRPATVRLRIVPTEPSYVCVADADSGRTLVNEVLEAPYVVRRPKLILRVGVGTARIDANGRPIRVPVAPGAFELTPAATRPLPGDRLVCGG</sequence>
<keyword evidence="4" id="KW-1185">Reference proteome</keyword>
<keyword evidence="2" id="KW-1133">Transmembrane helix</keyword>
<evidence type="ECO:0000313" key="4">
    <source>
        <dbReference type="Proteomes" id="UP000008229"/>
    </source>
</evidence>
<reference evidence="3 4" key="1">
    <citation type="journal article" date="2010" name="Stand. Genomic Sci.">
        <title>Complete genome sequence of Conexibacter woesei type strain (ID131577).</title>
        <authorList>
            <person name="Pukall R."/>
            <person name="Lapidus A."/>
            <person name="Glavina Del Rio T."/>
            <person name="Copeland A."/>
            <person name="Tice H."/>
            <person name="Cheng J.-F."/>
            <person name="Lucas S."/>
            <person name="Chen F."/>
            <person name="Nolan M."/>
            <person name="Bruce D."/>
            <person name="Goodwin L."/>
            <person name="Pitluck S."/>
            <person name="Mavromatis K."/>
            <person name="Ivanova N."/>
            <person name="Ovchinnikova G."/>
            <person name="Pati A."/>
            <person name="Chen A."/>
            <person name="Palaniappan K."/>
            <person name="Land M."/>
            <person name="Hauser L."/>
            <person name="Chang Y.-J."/>
            <person name="Jeffries C.D."/>
            <person name="Chain P."/>
            <person name="Meincke L."/>
            <person name="Sims D."/>
            <person name="Brettin T."/>
            <person name="Detter J.C."/>
            <person name="Rohde M."/>
            <person name="Goeker M."/>
            <person name="Bristow J."/>
            <person name="Eisen J.A."/>
            <person name="Markowitz V."/>
            <person name="Kyrpides N.C."/>
            <person name="Klenk H.-P."/>
            <person name="Hugenholtz P."/>
        </authorList>
    </citation>
    <scope>NUCLEOTIDE SEQUENCE [LARGE SCALE GENOMIC DNA]</scope>
    <source>
        <strain evidence="4">DSM 14684 / CIP 108061 / JCM 11494 / NBRC 100937 / ID131577</strain>
    </source>
</reference>
<evidence type="ECO:0000313" key="3">
    <source>
        <dbReference type="EMBL" id="ADB52113.1"/>
    </source>
</evidence>
<dbReference type="EMBL" id="CP001854">
    <property type="protein sequence ID" value="ADB52113.1"/>
    <property type="molecule type" value="Genomic_DNA"/>
</dbReference>
<name>D3F1F0_CONWI</name>
<keyword evidence="2" id="KW-0472">Membrane</keyword>
<dbReference type="KEGG" id="cwo:Cwoe_3696"/>
<feature type="region of interest" description="Disordered" evidence="1">
    <location>
        <begin position="1"/>
        <end position="24"/>
    </location>
</feature>
<dbReference type="AlphaFoldDB" id="D3F1F0"/>
<evidence type="ECO:0000256" key="2">
    <source>
        <dbReference type="SAM" id="Phobius"/>
    </source>
</evidence>
<feature type="region of interest" description="Disordered" evidence="1">
    <location>
        <begin position="230"/>
        <end position="307"/>
    </location>
</feature>
<evidence type="ECO:0000256" key="1">
    <source>
        <dbReference type="SAM" id="MobiDB-lite"/>
    </source>
</evidence>
<gene>
    <name evidence="3" type="ordered locus">Cwoe_3696</name>
</gene>
<feature type="transmembrane region" description="Helical" evidence="2">
    <location>
        <begin position="193"/>
        <end position="213"/>
    </location>
</feature>
<proteinExistence type="predicted"/>
<organism evidence="3 4">
    <name type="scientific">Conexibacter woesei (strain DSM 14684 / CCUG 47730 / CIP 108061 / JCM 11494 / NBRC 100937 / ID131577)</name>
    <dbReference type="NCBI Taxonomy" id="469383"/>
    <lineage>
        <taxon>Bacteria</taxon>
        <taxon>Bacillati</taxon>
        <taxon>Actinomycetota</taxon>
        <taxon>Thermoleophilia</taxon>
        <taxon>Solirubrobacterales</taxon>
        <taxon>Conexibacteraceae</taxon>
        <taxon>Conexibacter</taxon>
    </lineage>
</organism>
<dbReference type="RefSeq" id="WP_012935164.1">
    <property type="nucleotide sequence ID" value="NC_013739.1"/>
</dbReference>